<feature type="compositionally biased region" description="Polar residues" evidence="1">
    <location>
        <begin position="198"/>
        <end position="231"/>
    </location>
</feature>
<proteinExistence type="predicted"/>
<dbReference type="Proteomes" id="UP001148838">
    <property type="component" value="Unassembled WGS sequence"/>
</dbReference>
<evidence type="ECO:0000313" key="2">
    <source>
        <dbReference type="EMBL" id="KAJ4441973.1"/>
    </source>
</evidence>
<organism evidence="2 3">
    <name type="scientific">Periplaneta americana</name>
    <name type="common">American cockroach</name>
    <name type="synonym">Blatta americana</name>
    <dbReference type="NCBI Taxonomy" id="6978"/>
    <lineage>
        <taxon>Eukaryota</taxon>
        <taxon>Metazoa</taxon>
        <taxon>Ecdysozoa</taxon>
        <taxon>Arthropoda</taxon>
        <taxon>Hexapoda</taxon>
        <taxon>Insecta</taxon>
        <taxon>Pterygota</taxon>
        <taxon>Neoptera</taxon>
        <taxon>Polyneoptera</taxon>
        <taxon>Dictyoptera</taxon>
        <taxon>Blattodea</taxon>
        <taxon>Blattoidea</taxon>
        <taxon>Blattidae</taxon>
        <taxon>Blattinae</taxon>
        <taxon>Periplaneta</taxon>
    </lineage>
</organism>
<feature type="region of interest" description="Disordered" evidence="1">
    <location>
        <begin position="157"/>
        <end position="274"/>
    </location>
</feature>
<feature type="compositionally biased region" description="Polar residues" evidence="1">
    <location>
        <begin position="240"/>
        <end position="270"/>
    </location>
</feature>
<keyword evidence="3" id="KW-1185">Reference proteome</keyword>
<sequence length="414" mass="47051">MSYARLIPFEDLSLVTILPIMHVRYLSDYAMNYLALERKRPMQISVEPSRKCPCNKKLDHLVESQVVPNFQNGPEVHSASYKIEYRSFPEDRGPMAGLCEGGNEPPGSLKATCILWRKPEIQTSLCEYEAVVVFALLSTPPPPGLYLPNTRRLYQPFNQPYNKATNSISRPKNRQAKDQPTKQPTSGPSNRLVDKATDQPTKQPTNRQSNRPTGKATYQSTKQPTNRQSNLPVDKATDQPAKQPTSRQSNRPTDKATYQSTNRKNIQPTKQPLKVDKLSNFLTNRQSNLKVDKKNICKFEKNLPMRQKSYINQSTNAMYLTNCLTKQLPVDKKCNRPTGKATYQSTKQPTNRQSNLPVDKATDQPTKQPTSRQSNRPVNKAPNQPTKQPSSRLRGENGILLQLFPIWCKILMKE</sequence>
<dbReference type="PANTHER" id="PTHR36489:SF1">
    <property type="entry name" value="G-PROTEIN COUPLED RECEPTORS FAMILY 1 PROFILE DOMAIN-CONTAINING PROTEIN"/>
    <property type="match status" value="1"/>
</dbReference>
<feature type="compositionally biased region" description="Polar residues" evidence="1">
    <location>
        <begin position="341"/>
        <end position="356"/>
    </location>
</feature>
<evidence type="ECO:0000256" key="1">
    <source>
        <dbReference type="SAM" id="MobiDB-lite"/>
    </source>
</evidence>
<comment type="caution">
    <text evidence="2">The sequence shown here is derived from an EMBL/GenBank/DDBJ whole genome shotgun (WGS) entry which is preliminary data.</text>
</comment>
<accession>A0ABQ8T662</accession>
<feature type="compositionally biased region" description="Polar residues" evidence="1">
    <location>
        <begin position="157"/>
        <end position="170"/>
    </location>
</feature>
<feature type="region of interest" description="Disordered" evidence="1">
    <location>
        <begin position="330"/>
        <end position="394"/>
    </location>
</feature>
<name>A0ABQ8T662_PERAM</name>
<evidence type="ECO:0000313" key="3">
    <source>
        <dbReference type="Proteomes" id="UP001148838"/>
    </source>
</evidence>
<feature type="compositionally biased region" description="Polar residues" evidence="1">
    <location>
        <begin position="363"/>
        <end position="391"/>
    </location>
</feature>
<dbReference type="EMBL" id="JAJSOF020000015">
    <property type="protein sequence ID" value="KAJ4441973.1"/>
    <property type="molecule type" value="Genomic_DNA"/>
</dbReference>
<dbReference type="PANTHER" id="PTHR36489">
    <property type="entry name" value="PROTEIN-COUPLED RECEPTOR GPR1, PUTATIVE-RELATED"/>
    <property type="match status" value="1"/>
</dbReference>
<protein>
    <submittedName>
        <fullName evidence="2">Uncharacterized protein</fullName>
    </submittedName>
</protein>
<gene>
    <name evidence="2" type="ORF">ANN_11837</name>
</gene>
<reference evidence="2 3" key="1">
    <citation type="journal article" date="2022" name="Allergy">
        <title>Genome assembly and annotation of Periplaneta americana reveal a comprehensive cockroach allergen profile.</title>
        <authorList>
            <person name="Wang L."/>
            <person name="Xiong Q."/>
            <person name="Saelim N."/>
            <person name="Wang L."/>
            <person name="Nong W."/>
            <person name="Wan A.T."/>
            <person name="Shi M."/>
            <person name="Liu X."/>
            <person name="Cao Q."/>
            <person name="Hui J.H.L."/>
            <person name="Sookrung N."/>
            <person name="Leung T.F."/>
            <person name="Tungtrongchitr A."/>
            <person name="Tsui S.K.W."/>
        </authorList>
    </citation>
    <scope>NUCLEOTIDE SEQUENCE [LARGE SCALE GENOMIC DNA]</scope>
    <source>
        <strain evidence="2">PWHHKU_190912</strain>
    </source>
</reference>